<evidence type="ECO:0000313" key="4">
    <source>
        <dbReference type="Proteomes" id="UP001418222"/>
    </source>
</evidence>
<dbReference type="SUPFAM" id="SSF81324">
    <property type="entry name" value="Voltage-gated potassium channels"/>
    <property type="match status" value="1"/>
</dbReference>
<feature type="transmembrane region" description="Helical" evidence="1">
    <location>
        <begin position="20"/>
        <end position="37"/>
    </location>
</feature>
<dbReference type="AlphaFoldDB" id="A0AAP0B2R1"/>
<sequence>MKTKYMVDAQFSPPSVLKYNVVLFFLYVLLVILVHTLNLKGYSGFETRLIVYALYFHIVSVCTTGYGDIDPLSSLTKNVLSFCAYWGWYSQHIILLHLLHN</sequence>
<dbReference type="Proteomes" id="UP001418222">
    <property type="component" value="Unassembled WGS sequence"/>
</dbReference>
<dbReference type="InterPro" id="IPR013099">
    <property type="entry name" value="K_chnl_dom"/>
</dbReference>
<accession>A0AAP0B2R1</accession>
<feature type="transmembrane region" description="Helical" evidence="1">
    <location>
        <begin position="49"/>
        <end position="67"/>
    </location>
</feature>
<evidence type="ECO:0000313" key="3">
    <source>
        <dbReference type="EMBL" id="KAK8925806.1"/>
    </source>
</evidence>
<organism evidence="3 4">
    <name type="scientific">Platanthera zijinensis</name>
    <dbReference type="NCBI Taxonomy" id="2320716"/>
    <lineage>
        <taxon>Eukaryota</taxon>
        <taxon>Viridiplantae</taxon>
        <taxon>Streptophyta</taxon>
        <taxon>Embryophyta</taxon>
        <taxon>Tracheophyta</taxon>
        <taxon>Spermatophyta</taxon>
        <taxon>Magnoliopsida</taxon>
        <taxon>Liliopsida</taxon>
        <taxon>Asparagales</taxon>
        <taxon>Orchidaceae</taxon>
        <taxon>Orchidoideae</taxon>
        <taxon>Orchideae</taxon>
        <taxon>Orchidinae</taxon>
        <taxon>Platanthera</taxon>
    </lineage>
</organism>
<dbReference type="EMBL" id="JBBWWQ010000016">
    <property type="protein sequence ID" value="KAK8925806.1"/>
    <property type="molecule type" value="Genomic_DNA"/>
</dbReference>
<protein>
    <recommendedName>
        <fullName evidence="2">Potassium channel domain-containing protein</fullName>
    </recommendedName>
</protein>
<name>A0AAP0B2R1_9ASPA</name>
<keyword evidence="1" id="KW-0812">Transmembrane</keyword>
<gene>
    <name evidence="3" type="ORF">KSP39_PZI018574</name>
</gene>
<comment type="caution">
    <text evidence="3">The sequence shown here is derived from an EMBL/GenBank/DDBJ whole genome shotgun (WGS) entry which is preliminary data.</text>
</comment>
<proteinExistence type="predicted"/>
<evidence type="ECO:0000259" key="2">
    <source>
        <dbReference type="Pfam" id="PF07885"/>
    </source>
</evidence>
<keyword evidence="1" id="KW-1133">Transmembrane helix</keyword>
<dbReference type="Pfam" id="PF07885">
    <property type="entry name" value="Ion_trans_2"/>
    <property type="match status" value="1"/>
</dbReference>
<evidence type="ECO:0000256" key="1">
    <source>
        <dbReference type="SAM" id="Phobius"/>
    </source>
</evidence>
<reference evidence="3 4" key="1">
    <citation type="journal article" date="2022" name="Nat. Plants">
        <title>Genomes of leafy and leafless Platanthera orchids illuminate the evolution of mycoheterotrophy.</title>
        <authorList>
            <person name="Li M.H."/>
            <person name="Liu K.W."/>
            <person name="Li Z."/>
            <person name="Lu H.C."/>
            <person name="Ye Q.L."/>
            <person name="Zhang D."/>
            <person name="Wang J.Y."/>
            <person name="Li Y.F."/>
            <person name="Zhong Z.M."/>
            <person name="Liu X."/>
            <person name="Yu X."/>
            <person name="Liu D.K."/>
            <person name="Tu X.D."/>
            <person name="Liu B."/>
            <person name="Hao Y."/>
            <person name="Liao X.Y."/>
            <person name="Jiang Y.T."/>
            <person name="Sun W.H."/>
            <person name="Chen J."/>
            <person name="Chen Y.Q."/>
            <person name="Ai Y."/>
            <person name="Zhai J.W."/>
            <person name="Wu S.S."/>
            <person name="Zhou Z."/>
            <person name="Hsiao Y.Y."/>
            <person name="Wu W.L."/>
            <person name="Chen Y.Y."/>
            <person name="Lin Y.F."/>
            <person name="Hsu J.L."/>
            <person name="Li C.Y."/>
            <person name="Wang Z.W."/>
            <person name="Zhao X."/>
            <person name="Zhong W.Y."/>
            <person name="Ma X.K."/>
            <person name="Ma L."/>
            <person name="Huang J."/>
            <person name="Chen G.Z."/>
            <person name="Huang M.Z."/>
            <person name="Huang L."/>
            <person name="Peng D.H."/>
            <person name="Luo Y.B."/>
            <person name="Zou S.Q."/>
            <person name="Chen S.P."/>
            <person name="Lan S."/>
            <person name="Tsai W.C."/>
            <person name="Van de Peer Y."/>
            <person name="Liu Z.J."/>
        </authorList>
    </citation>
    <scope>NUCLEOTIDE SEQUENCE [LARGE SCALE GENOMIC DNA]</scope>
    <source>
        <strain evidence="3">Lor287</strain>
    </source>
</reference>
<keyword evidence="4" id="KW-1185">Reference proteome</keyword>
<feature type="domain" description="Potassium channel" evidence="2">
    <location>
        <begin position="31"/>
        <end position="87"/>
    </location>
</feature>
<keyword evidence="1" id="KW-0472">Membrane</keyword>
<dbReference type="Gene3D" id="1.10.287.70">
    <property type="match status" value="1"/>
</dbReference>